<organism evidence="1 2">
    <name type="scientific">Megaselia scalaris</name>
    <name type="common">Humpbacked fly</name>
    <name type="synonym">Phora scalaris</name>
    <dbReference type="NCBI Taxonomy" id="36166"/>
    <lineage>
        <taxon>Eukaryota</taxon>
        <taxon>Metazoa</taxon>
        <taxon>Ecdysozoa</taxon>
        <taxon>Arthropoda</taxon>
        <taxon>Hexapoda</taxon>
        <taxon>Insecta</taxon>
        <taxon>Pterygota</taxon>
        <taxon>Neoptera</taxon>
        <taxon>Endopterygota</taxon>
        <taxon>Diptera</taxon>
        <taxon>Brachycera</taxon>
        <taxon>Muscomorpha</taxon>
        <taxon>Platypezoidea</taxon>
        <taxon>Phoridae</taxon>
        <taxon>Megaseliini</taxon>
        <taxon>Megaselia</taxon>
    </lineage>
</organism>
<dbReference type="HOGENOM" id="CLU_2925227_0_0_1"/>
<accession>T1GQU6</accession>
<evidence type="ECO:0000313" key="1">
    <source>
        <dbReference type="EnsemblMetazoa" id="MESCA006011-PA"/>
    </source>
</evidence>
<reference evidence="2" key="1">
    <citation type="submission" date="2013-02" db="EMBL/GenBank/DDBJ databases">
        <authorList>
            <person name="Hughes D."/>
        </authorList>
    </citation>
    <scope>NUCLEOTIDE SEQUENCE</scope>
    <source>
        <strain>Durham</strain>
        <strain evidence="2">NC isolate 2 -- Noor lab</strain>
    </source>
</reference>
<protein>
    <submittedName>
        <fullName evidence="1">Uncharacterized protein</fullName>
    </submittedName>
</protein>
<proteinExistence type="predicted"/>
<sequence length="61" mass="7112">MPLAIRTIYDPVQGINAHVQFRVTETMEAYHILNADRNCGLVSEDRWEASERIKTKKIRIL</sequence>
<dbReference type="Proteomes" id="UP000015102">
    <property type="component" value="Unassembled WGS sequence"/>
</dbReference>
<reference evidence="1" key="2">
    <citation type="submission" date="2015-06" db="UniProtKB">
        <authorList>
            <consortium name="EnsemblMetazoa"/>
        </authorList>
    </citation>
    <scope>IDENTIFICATION</scope>
</reference>
<evidence type="ECO:0000313" key="2">
    <source>
        <dbReference type="Proteomes" id="UP000015102"/>
    </source>
</evidence>
<dbReference type="EnsemblMetazoa" id="MESCA006011-RA">
    <property type="protein sequence ID" value="MESCA006011-PA"/>
    <property type="gene ID" value="MESCA006011"/>
</dbReference>
<dbReference type="EMBL" id="CAQQ02393053">
    <property type="status" value="NOT_ANNOTATED_CDS"/>
    <property type="molecule type" value="Genomic_DNA"/>
</dbReference>
<dbReference type="AlphaFoldDB" id="T1GQU6"/>
<keyword evidence="2" id="KW-1185">Reference proteome</keyword>
<name>T1GQU6_MEGSC</name>
<dbReference type="EMBL" id="CAQQ02393052">
    <property type="status" value="NOT_ANNOTATED_CDS"/>
    <property type="molecule type" value="Genomic_DNA"/>
</dbReference>